<feature type="compositionally biased region" description="Pro residues" evidence="1">
    <location>
        <begin position="1530"/>
        <end position="1543"/>
    </location>
</feature>
<feature type="compositionally biased region" description="Low complexity" evidence="1">
    <location>
        <begin position="1127"/>
        <end position="1136"/>
    </location>
</feature>
<feature type="compositionally biased region" description="Basic and acidic residues" evidence="1">
    <location>
        <begin position="762"/>
        <end position="797"/>
    </location>
</feature>
<feature type="compositionally biased region" description="Polar residues" evidence="1">
    <location>
        <begin position="1259"/>
        <end position="1287"/>
    </location>
</feature>
<feature type="compositionally biased region" description="Polar residues" evidence="1">
    <location>
        <begin position="1498"/>
        <end position="1511"/>
    </location>
</feature>
<sequence>MELLPETVNVRSASSCTSGPAFDWIPMTTGPSLTVPTGSASVHVREGQGQKEKGTVSCRRNVLLHEEAEAAVKSLPVFSGWFHEHHTDTDKEKPTPTAVGTSGGVGPRSASGSSSKIPVEVGDEEREAARGEEEEFGALTGRPVCSPSIETEKKGMGAWEVLGGVQDHVVREVEADTKDEVPSSLQMAALLDLVQLHAGRLGDKYRFALLLMPKNEDDRQERTKEYKDEEMGEEGPRANGGVCMGVSGDAHRVKVTSVSTNGDPVVSFPSALVTSDTGSPSPSRVVQANGCPLGGAHAHAIVSSQDAKSAQMALDTDGEGVSRQISGPDEVLLGGNPASASRLYAPPPVSSSCWSPTTACASSPMKDYFIKLSSATSLFRRFLAKANLREMASNQAALSPSSPVGAACVGQRKDMRKAPVEAHSLSLGRHETSMKGAQFPPHIRLVGSPVSLLENAHRHEEQEGTEGREQRRERTLSVEASAGGERTRPSTGVGEGFLPLPLQLTSSPALRRRAEAEEVSSSLRAELAWEPVEGGFGGVGGGQGGLLLNLNGGPRLGSPQLLVPFRLRPRGRFRSSFPSGGLKPRRSLTDLDVEWESIWAVTETGGISLEEEDREKPDGEADATERVHADLLEGEAKKNRQATPAAAYHLPPSLPDVEKDRDRGTAPLPPSKRTTPRVLTAPAAETRRRSKSLPPSVVCLCAVALPPSMPSPSPTARVCVQAEGAVEGAGGFQGEEGVVSTVLSVAAAGVATVATPETAAEDQCRGKEETEKEVGEGERALGVKTGDGRGKKEEKENGTSQMKSAHRKIEGYERKDQREEKERCEGRKWKVVRPWRSDDVTVAPLHPGDLVVTVAVRPSGFLVVKRIPDQLGTPVTGSHEAPLPLESLSLAQQQLEVDSCFDNAGETRDTFVCPLHILAPASPSLTSSRHDTALTLPPPPFIAPAAGLPLSLSATPGTGSFAPPPMALRGDARPSVPHGVAGGKGAGEKKATDGELTLSQPLVSHGPLQIPTPPAPPVGVPFLPPPHANANGGFEGAPREGEGEVHGNRHGGNGKALHLQELFDAVTSNPHQMMIPPPLPAAPANDVLVQTQPKVPPPHPDMSHLPPPPPYDQGPDTLFQFRRSRPVEVVRSPASPGQGGDHLPAVNFPPMHSSSLKTPMQPETGPPMTGAGKEQSQQPSPKAVGGVTGEVRASQWSPPLRQLPLPSAAAMQSNPQRARALGDDEIPPPPSRSILPAAAALPAYPHPAICAPPAPPNASQFPSQPQNVAPQGAQQADQLHPSTQVTAVPPTKSSLALLRMETALPFFSQLSVTLSLAGSEDKEDLPPGYDEPGTTVKCGFPPTHHQQQQQQSPQQTPQGQTHLAPQQSTVPVPQQPDAAQVSSAPLDQGRSSTLPPAESALAGAGGHGQGFPPLEDDGVRVGVGGEVAEAHQRGGAGGGGGVRREVQTNALENLRPSSGDVGGKAELHQPRPGFSPQTLPSPSPANQVHPIERGNGQGQPTPTPKNQNQIPNHPAFPPAPSNHPAFSPFPHAPPSRSPRPPLPKSNADLPPHATAAAAAPHLPPHPVDSQRQTPVDGGARAASNRETVSHIVPMQQQPPAVQANGGALQPTVVPHGTSRTHRPQAEVRPGWTVEQPQNIDCPPAYDLPMPTANSLSQAPAQQPIPDAFPPPGGFQASPAGPADPNHAGVVAAAAGAQGGNAGAHVYPHPHEGGMGQHGAGLSVASPAEASRPVSGAVTGFSLPREGVVPSSGSFSHAQPPQVQAAAEFETQRVEGATPQIHRLPAASALKFARGNLAQQMQKAATIHRQSHQVLQPQQGEQMMNRAFPTSVAGGAGGGTVTQNQQAAVGINNTAGAAGAALPVDFPEPWRQQGWGGHMIQDPNRQHSQIPTTAQAAVSGAVAVHGSHRDAAATVLPSRPLPLPAEQPLRQMQAHGGQSLTDASAVLRIGVLSAVGDPNRGPLRQSPPHQPQPQQQHEVSPHVATGLHLHRSHAQPQSQSQPNQQHSLYNVMQQAIPPSTHPSSPAFSPPTAVESSHLSHNQTAAPPVAEGAALNPGGAFPLPRGYSRDLNSQQTIPRVRDPNAPPAISAADLSNTPPDYPLPVPPFQPNPHTDPSSFAPTPAPAFAQDPRQPLAQTQPYSSLPQQQPQQYAPGDTQPSVGMPADSRIGYAYSHLHQATQRYHGSSPLGQQQAPSGVLTQQMHAAPLHHQAHAQATADPLQMQRQQGGMAIPRHANAGGMGVAGGLSQDQQRHISARPLHAAADHLVQHSDHLAVHVQHQQQYRGPVAGGTNTRGVLY</sequence>
<feature type="region of interest" description="Disordered" evidence="1">
    <location>
        <begin position="2206"/>
        <end position="2225"/>
    </location>
</feature>
<dbReference type="EMBL" id="CDMZ01001525">
    <property type="protein sequence ID" value="CEM33875.1"/>
    <property type="molecule type" value="Genomic_DNA"/>
</dbReference>
<evidence type="ECO:0000256" key="1">
    <source>
        <dbReference type="SAM" id="MobiDB-lite"/>
    </source>
</evidence>
<reference evidence="2" key="1">
    <citation type="submission" date="2014-11" db="EMBL/GenBank/DDBJ databases">
        <authorList>
            <person name="Otto D Thomas"/>
            <person name="Naeem Raeece"/>
        </authorList>
    </citation>
    <scope>NUCLEOTIDE SEQUENCE</scope>
</reference>
<feature type="compositionally biased region" description="Low complexity" evidence="1">
    <location>
        <begin position="2112"/>
        <end position="2156"/>
    </location>
</feature>
<feature type="compositionally biased region" description="Polar residues" evidence="1">
    <location>
        <begin position="2014"/>
        <end position="2025"/>
    </location>
</feature>
<feature type="region of interest" description="Disordered" evidence="1">
    <location>
        <begin position="86"/>
        <end position="123"/>
    </location>
</feature>
<proteinExistence type="predicted"/>
<organism evidence="2">
    <name type="scientific">Chromera velia CCMP2878</name>
    <dbReference type="NCBI Taxonomy" id="1169474"/>
    <lineage>
        <taxon>Eukaryota</taxon>
        <taxon>Sar</taxon>
        <taxon>Alveolata</taxon>
        <taxon>Colpodellida</taxon>
        <taxon>Chromeraceae</taxon>
        <taxon>Chromera</taxon>
    </lineage>
</organism>
<protein>
    <submittedName>
        <fullName evidence="2">Uncharacterized protein</fullName>
    </submittedName>
</protein>
<feature type="region of interest" description="Disordered" evidence="1">
    <location>
        <begin position="1653"/>
        <end position="1686"/>
    </location>
</feature>
<gene>
    <name evidence="2" type="ORF">Cvel_23274</name>
</gene>
<name>A0A0G4GTP0_9ALVE</name>
<feature type="region of interest" description="Disordered" evidence="1">
    <location>
        <begin position="457"/>
        <end position="500"/>
    </location>
</feature>
<feature type="region of interest" description="Disordered" evidence="1">
    <location>
        <begin position="2014"/>
        <end position="2164"/>
    </location>
</feature>
<feature type="compositionally biased region" description="Polar residues" evidence="1">
    <location>
        <begin position="1380"/>
        <end position="1394"/>
    </location>
</feature>
<accession>A0A0G4GTP0</accession>
<feature type="region of interest" description="Disordered" evidence="1">
    <location>
        <begin position="972"/>
        <end position="993"/>
    </location>
</feature>
<feature type="region of interest" description="Disordered" evidence="1">
    <location>
        <begin position="635"/>
        <end position="690"/>
    </location>
</feature>
<feature type="compositionally biased region" description="Polar residues" evidence="1">
    <location>
        <begin position="1475"/>
        <end position="1486"/>
    </location>
</feature>
<feature type="compositionally biased region" description="Pro residues" evidence="1">
    <location>
        <begin position="1094"/>
        <end position="1112"/>
    </location>
</feature>
<feature type="region of interest" description="Disordered" evidence="1">
    <location>
        <begin position="2230"/>
        <end position="2251"/>
    </location>
</feature>
<feature type="compositionally biased region" description="Pro residues" evidence="1">
    <location>
        <begin position="2097"/>
        <end position="2108"/>
    </location>
</feature>
<feature type="region of interest" description="Disordered" evidence="1">
    <location>
        <begin position="1208"/>
        <end position="1234"/>
    </location>
</feature>
<feature type="region of interest" description="Disordered" evidence="1">
    <location>
        <begin position="1318"/>
        <end position="1584"/>
    </location>
</feature>
<feature type="region of interest" description="Disordered" evidence="1">
    <location>
        <begin position="1092"/>
        <end position="1189"/>
    </location>
</feature>
<feature type="region of interest" description="Disordered" evidence="1">
    <location>
        <begin position="1955"/>
        <end position="1981"/>
    </location>
</feature>
<feature type="compositionally biased region" description="Basic and acidic residues" evidence="1">
    <location>
        <begin position="217"/>
        <end position="229"/>
    </location>
</feature>
<feature type="region of interest" description="Disordered" evidence="1">
    <location>
        <begin position="1600"/>
        <end position="1630"/>
    </location>
</feature>
<feature type="compositionally biased region" description="Polar residues" evidence="1">
    <location>
        <begin position="2032"/>
        <end position="2043"/>
    </location>
</feature>
<dbReference type="VEuPathDB" id="CryptoDB:Cvel_23274"/>
<feature type="compositionally biased region" description="Low complexity" evidence="1">
    <location>
        <begin position="2206"/>
        <end position="2216"/>
    </location>
</feature>
<feature type="compositionally biased region" description="Low complexity" evidence="1">
    <location>
        <begin position="1971"/>
        <end position="1981"/>
    </location>
</feature>
<feature type="compositionally biased region" description="Low complexity" evidence="1">
    <location>
        <begin position="1549"/>
        <end position="1560"/>
    </location>
</feature>
<feature type="compositionally biased region" description="Low complexity" evidence="1">
    <location>
        <begin position="1341"/>
        <end position="1376"/>
    </location>
</feature>
<feature type="region of interest" description="Disordered" evidence="1">
    <location>
        <begin position="217"/>
        <end position="241"/>
    </location>
</feature>
<evidence type="ECO:0000313" key="2">
    <source>
        <dbReference type="EMBL" id="CEM33875.1"/>
    </source>
</evidence>
<feature type="compositionally biased region" description="Basic and acidic residues" evidence="1">
    <location>
        <begin position="457"/>
        <end position="476"/>
    </location>
</feature>
<feature type="region of interest" description="Disordered" evidence="1">
    <location>
        <begin position="759"/>
        <end position="807"/>
    </location>
</feature>
<feature type="region of interest" description="Disordered" evidence="1">
    <location>
        <begin position="1248"/>
        <end position="1287"/>
    </location>
</feature>